<dbReference type="InterPro" id="IPR036864">
    <property type="entry name" value="Zn2-C6_fun-type_DNA-bd_sf"/>
</dbReference>
<dbReference type="PROSITE" id="PS50048">
    <property type="entry name" value="ZN2_CY6_FUNGAL_2"/>
    <property type="match status" value="1"/>
</dbReference>
<sequence length="670" mass="74032">MDPQLTGLEASPYPAEPIPPQQEVDEFLRKKRKAREHKACYPCRQRKVKCDLSRPCQTCRDRDHPELCSYHPPNKRQNFDGSAPNPVLRQTDDVAPPPGVAGAGYVTMGQGQLDLLFRKLNSLETQLTDLRREIRRNNGDQHNGANGSDDATSSDGNRTRDHTAVHGLHTKNDSGEIVHLGGGSVPAMLYALSQGQAPNPAEQQQLQEFLGKSVLPMFGLDNESATYPFVDLWGLPHGSLQRARELAKALPSDSQMLSLFASYRDLGYIIYPGIADLKQLEQDLTGFLVTRASYNNPDDGVTEHTLFGRSFYWLGMLFAVLSSGSQCSALARKERELTSQVYGLGLHQACPPAITTDVVFPRSKVWWAIVWQDSLLSITYDRNASLDVSTMPMPQHFGVVSSYHASMYRMTKVGLDIVRDRARATSSREHVARINQHREEIANIMRDAVEHLRDSRKCTSSRETLEHWALYLHTSYAMSELCRPAVSPRTSSELVKGFKSVCVENLVNTVEAFLGLNNITFFARQSWAAVHRALSSALLLGILGEHRTNERARKLIGRFITLMSDITSTVDPTEVSAPVQRGITALRKLNIEEARSSFGELTPSDGGPTVASVDNDGTLKIDHSQIFTPANSDTTASAEEENSPYSILNTILWGNGTGAIGGNTSEAQPM</sequence>
<keyword evidence="1" id="KW-0539">Nucleus</keyword>
<evidence type="ECO:0000313" key="5">
    <source>
        <dbReference type="Proteomes" id="UP000660729"/>
    </source>
</evidence>
<dbReference type="EMBL" id="JABCIY010000168">
    <property type="protein sequence ID" value="KAF7190568.1"/>
    <property type="molecule type" value="Genomic_DNA"/>
</dbReference>
<proteinExistence type="predicted"/>
<dbReference type="OrthoDB" id="1747771at2759"/>
<dbReference type="Pfam" id="PF00172">
    <property type="entry name" value="Zn_clus"/>
    <property type="match status" value="1"/>
</dbReference>
<dbReference type="GO" id="GO:0008270">
    <property type="term" value="F:zinc ion binding"/>
    <property type="evidence" value="ECO:0007669"/>
    <property type="project" value="InterPro"/>
</dbReference>
<reference evidence="4" key="1">
    <citation type="submission" date="2020-04" db="EMBL/GenBank/DDBJ databases">
        <title>Draft genome resource of the tomato pathogen Pseudocercospora fuligena.</title>
        <authorList>
            <person name="Zaccaron A."/>
        </authorList>
    </citation>
    <scope>NUCLEOTIDE SEQUENCE</scope>
    <source>
        <strain evidence="4">PF001</strain>
    </source>
</reference>
<dbReference type="PROSITE" id="PS00463">
    <property type="entry name" value="ZN2_CY6_FUNGAL_1"/>
    <property type="match status" value="1"/>
</dbReference>
<dbReference type="CDD" id="cd12148">
    <property type="entry name" value="fungal_TF_MHR"/>
    <property type="match status" value="1"/>
</dbReference>
<dbReference type="PANTHER" id="PTHR43374">
    <property type="entry name" value="FLAVIN PRENYLTRANSFERASE"/>
    <property type="match status" value="1"/>
</dbReference>
<evidence type="ECO:0000259" key="3">
    <source>
        <dbReference type="PROSITE" id="PS50048"/>
    </source>
</evidence>
<dbReference type="GO" id="GO:0016831">
    <property type="term" value="F:carboxy-lyase activity"/>
    <property type="evidence" value="ECO:0007669"/>
    <property type="project" value="TreeGrafter"/>
</dbReference>
<dbReference type="Proteomes" id="UP000660729">
    <property type="component" value="Unassembled WGS sequence"/>
</dbReference>
<evidence type="ECO:0000313" key="4">
    <source>
        <dbReference type="EMBL" id="KAF7190568.1"/>
    </source>
</evidence>
<feature type="domain" description="Zn(2)-C6 fungal-type" evidence="3">
    <location>
        <begin position="39"/>
        <end position="70"/>
    </location>
</feature>
<accession>A0A8H6RGN8</accession>
<gene>
    <name evidence="4" type="ORF">HII31_07727</name>
</gene>
<organism evidence="4 5">
    <name type="scientific">Pseudocercospora fuligena</name>
    <dbReference type="NCBI Taxonomy" id="685502"/>
    <lineage>
        <taxon>Eukaryota</taxon>
        <taxon>Fungi</taxon>
        <taxon>Dikarya</taxon>
        <taxon>Ascomycota</taxon>
        <taxon>Pezizomycotina</taxon>
        <taxon>Dothideomycetes</taxon>
        <taxon>Dothideomycetidae</taxon>
        <taxon>Mycosphaerellales</taxon>
        <taxon>Mycosphaerellaceae</taxon>
        <taxon>Pseudocercospora</taxon>
    </lineage>
</organism>
<evidence type="ECO:0000256" key="1">
    <source>
        <dbReference type="ARBA" id="ARBA00023242"/>
    </source>
</evidence>
<dbReference type="AlphaFoldDB" id="A0A8H6RGN8"/>
<feature type="compositionally biased region" description="Polar residues" evidence="2">
    <location>
        <begin position="140"/>
        <end position="156"/>
    </location>
</feature>
<dbReference type="SMART" id="SM00066">
    <property type="entry name" value="GAL4"/>
    <property type="match status" value="1"/>
</dbReference>
<feature type="region of interest" description="Disordered" evidence="2">
    <location>
        <begin position="1"/>
        <end position="23"/>
    </location>
</feature>
<dbReference type="GO" id="GO:0000981">
    <property type="term" value="F:DNA-binding transcription factor activity, RNA polymerase II-specific"/>
    <property type="evidence" value="ECO:0007669"/>
    <property type="project" value="InterPro"/>
</dbReference>
<evidence type="ECO:0000256" key="2">
    <source>
        <dbReference type="SAM" id="MobiDB-lite"/>
    </source>
</evidence>
<dbReference type="InterPro" id="IPR001138">
    <property type="entry name" value="Zn2Cys6_DnaBD"/>
</dbReference>
<dbReference type="Gene3D" id="4.10.240.10">
    <property type="entry name" value="Zn(2)-C6 fungal-type DNA-binding domain"/>
    <property type="match status" value="1"/>
</dbReference>
<feature type="non-terminal residue" evidence="4">
    <location>
        <position position="670"/>
    </location>
</feature>
<protein>
    <recommendedName>
        <fullName evidence="3">Zn(2)-C6 fungal-type domain-containing protein</fullName>
    </recommendedName>
</protein>
<dbReference type="CDD" id="cd00067">
    <property type="entry name" value="GAL4"/>
    <property type="match status" value="1"/>
</dbReference>
<dbReference type="SUPFAM" id="SSF57701">
    <property type="entry name" value="Zn2/Cys6 DNA-binding domain"/>
    <property type="match status" value="1"/>
</dbReference>
<feature type="region of interest" description="Disordered" evidence="2">
    <location>
        <begin position="136"/>
        <end position="162"/>
    </location>
</feature>
<dbReference type="PANTHER" id="PTHR43374:SF1">
    <property type="entry name" value="FLAVIN PRENYLTRANSFERASE PAD1, MITOCHONDRIAL"/>
    <property type="match status" value="1"/>
</dbReference>
<comment type="caution">
    <text evidence="4">The sequence shown here is derived from an EMBL/GenBank/DDBJ whole genome shotgun (WGS) entry which is preliminary data.</text>
</comment>
<dbReference type="InterPro" id="IPR004507">
    <property type="entry name" value="UbiX-like"/>
</dbReference>
<name>A0A8H6RGN8_9PEZI</name>
<keyword evidence="5" id="KW-1185">Reference proteome</keyword>